<dbReference type="InterPro" id="IPR017452">
    <property type="entry name" value="GPCR_Rhodpsn_7TM"/>
</dbReference>
<feature type="transmembrane region" description="Helical" evidence="6">
    <location>
        <begin position="219"/>
        <end position="241"/>
    </location>
</feature>
<dbReference type="PANTHER" id="PTHR45698:SF1">
    <property type="entry name" value="TRACE AMINE-ASSOCIATED RECEPTOR 13C-LIKE"/>
    <property type="match status" value="1"/>
</dbReference>
<feature type="transmembrane region" description="Helical" evidence="6">
    <location>
        <begin position="162"/>
        <end position="185"/>
    </location>
</feature>
<feature type="transmembrane region" description="Helical" evidence="6">
    <location>
        <begin position="84"/>
        <end position="110"/>
    </location>
</feature>
<accession>A0AAV2H9W8</accession>
<evidence type="ECO:0000313" key="9">
    <source>
        <dbReference type="Proteomes" id="UP001497497"/>
    </source>
</evidence>
<evidence type="ECO:0000313" key="8">
    <source>
        <dbReference type="EMBL" id="CAL1530315.1"/>
    </source>
</evidence>
<evidence type="ECO:0000256" key="3">
    <source>
        <dbReference type="ARBA" id="ARBA00022989"/>
    </source>
</evidence>
<dbReference type="Pfam" id="PF00001">
    <property type="entry name" value="7tm_1"/>
    <property type="match status" value="1"/>
</dbReference>
<feature type="transmembrane region" description="Helical" evidence="6">
    <location>
        <begin position="359"/>
        <end position="386"/>
    </location>
</feature>
<proteinExistence type="predicted"/>
<dbReference type="GO" id="GO:0016020">
    <property type="term" value="C:membrane"/>
    <property type="evidence" value="ECO:0007669"/>
    <property type="project" value="UniProtKB-SubCell"/>
</dbReference>
<dbReference type="EMBL" id="CAXITT010000066">
    <property type="protein sequence ID" value="CAL1530315.1"/>
    <property type="molecule type" value="Genomic_DNA"/>
</dbReference>
<dbReference type="PANTHER" id="PTHR45698">
    <property type="entry name" value="TRACE AMINE-ASSOCIATED RECEPTOR 19N-RELATED"/>
    <property type="match status" value="1"/>
</dbReference>
<dbReference type="PROSITE" id="PS50262">
    <property type="entry name" value="G_PROTEIN_RECEP_F1_2"/>
    <property type="match status" value="1"/>
</dbReference>
<dbReference type="InterPro" id="IPR000276">
    <property type="entry name" value="GPCR_Rhodpsn"/>
</dbReference>
<keyword evidence="2 6" id="KW-0812">Transmembrane</keyword>
<organism evidence="8 9">
    <name type="scientific">Lymnaea stagnalis</name>
    <name type="common">Great pond snail</name>
    <name type="synonym">Helix stagnalis</name>
    <dbReference type="NCBI Taxonomy" id="6523"/>
    <lineage>
        <taxon>Eukaryota</taxon>
        <taxon>Metazoa</taxon>
        <taxon>Spiralia</taxon>
        <taxon>Lophotrochozoa</taxon>
        <taxon>Mollusca</taxon>
        <taxon>Gastropoda</taxon>
        <taxon>Heterobranchia</taxon>
        <taxon>Euthyneura</taxon>
        <taxon>Panpulmonata</taxon>
        <taxon>Hygrophila</taxon>
        <taxon>Lymnaeoidea</taxon>
        <taxon>Lymnaeidae</taxon>
        <taxon>Lymnaea</taxon>
    </lineage>
</organism>
<feature type="region of interest" description="Disordered" evidence="5">
    <location>
        <begin position="283"/>
        <end position="306"/>
    </location>
</feature>
<evidence type="ECO:0000256" key="1">
    <source>
        <dbReference type="ARBA" id="ARBA00004370"/>
    </source>
</evidence>
<keyword evidence="3 6" id="KW-1133">Transmembrane helix</keyword>
<evidence type="ECO:0000259" key="7">
    <source>
        <dbReference type="PROSITE" id="PS50262"/>
    </source>
</evidence>
<protein>
    <recommendedName>
        <fullName evidence="7">G-protein coupled receptors family 1 profile domain-containing protein</fullName>
    </recommendedName>
</protein>
<evidence type="ECO:0000256" key="2">
    <source>
        <dbReference type="ARBA" id="ARBA00022692"/>
    </source>
</evidence>
<reference evidence="8 9" key="1">
    <citation type="submission" date="2024-04" db="EMBL/GenBank/DDBJ databases">
        <authorList>
            <consortium name="Genoscope - CEA"/>
            <person name="William W."/>
        </authorList>
    </citation>
    <scope>NUCLEOTIDE SEQUENCE [LARGE SCALE GENOMIC DNA]</scope>
</reference>
<sequence>MDRNRFPTMTTASSNTTVTKLGSTQALVIDDVLRYIEYSSPAISLVIGSPGLIFNIINTVIFLKLGVRDCMSLCLLSLSLTDNASLLFGLMSAWCRLTYSIAATTGTFLYLDPLSVWVLLVQCQFCFYDLSTYTTVFISLERCACVMLPFRFKELFTYGRSVVVLTLLYTFTFLLHVFFFAFAGFRPVLDPRTNATRLVMWNSPRKKVVDDYIQPLNNIFLASLSLTLILITSGIMVTGLVKSAEFQEKSNAKALTRKMGVQTRRTSGVASDASLGRMKITSRSDTGTAMDSDRAADHRPKSQRADVKEELKAKNKNMRLARMVTVLAIICFVCNSVRFGVMVALYMDFELRATGKLSLTVHVISGLAFVTQVINCSVNTVVYLTCNPSYTRAFRKLFRQA</sequence>
<dbReference type="SUPFAM" id="SSF81321">
    <property type="entry name" value="Family A G protein-coupled receptor-like"/>
    <property type="match status" value="1"/>
</dbReference>
<name>A0AAV2H9W8_LYMST</name>
<evidence type="ECO:0000256" key="5">
    <source>
        <dbReference type="SAM" id="MobiDB-lite"/>
    </source>
</evidence>
<dbReference type="Proteomes" id="UP001497497">
    <property type="component" value="Unassembled WGS sequence"/>
</dbReference>
<dbReference type="AlphaFoldDB" id="A0AAV2H9W8"/>
<keyword evidence="4 6" id="KW-0472">Membrane</keyword>
<feature type="transmembrane region" description="Helical" evidence="6">
    <location>
        <begin position="324"/>
        <end position="347"/>
    </location>
</feature>
<feature type="transmembrane region" description="Helical" evidence="6">
    <location>
        <begin position="42"/>
        <end position="63"/>
    </location>
</feature>
<evidence type="ECO:0000256" key="4">
    <source>
        <dbReference type="ARBA" id="ARBA00023136"/>
    </source>
</evidence>
<comment type="caution">
    <text evidence="8">The sequence shown here is derived from an EMBL/GenBank/DDBJ whole genome shotgun (WGS) entry which is preliminary data.</text>
</comment>
<dbReference type="GO" id="GO:0004930">
    <property type="term" value="F:G protein-coupled receptor activity"/>
    <property type="evidence" value="ECO:0007669"/>
    <property type="project" value="InterPro"/>
</dbReference>
<gene>
    <name evidence="8" type="ORF">GSLYS_00004448001</name>
</gene>
<feature type="compositionally biased region" description="Basic and acidic residues" evidence="5">
    <location>
        <begin position="291"/>
        <end position="306"/>
    </location>
</feature>
<evidence type="ECO:0000256" key="6">
    <source>
        <dbReference type="SAM" id="Phobius"/>
    </source>
</evidence>
<dbReference type="Gene3D" id="1.20.1070.10">
    <property type="entry name" value="Rhodopsin 7-helix transmembrane proteins"/>
    <property type="match status" value="1"/>
</dbReference>
<keyword evidence="9" id="KW-1185">Reference proteome</keyword>
<feature type="domain" description="G-protein coupled receptors family 1 profile" evidence="7">
    <location>
        <begin position="51"/>
        <end position="383"/>
    </location>
</feature>
<comment type="subcellular location">
    <subcellularLocation>
        <location evidence="1">Membrane</location>
    </subcellularLocation>
</comment>